<dbReference type="AlphaFoldDB" id="A0A654DF62"/>
<gene>
    <name evidence="4" type="ORF">SPHINGO8BC_60123</name>
</gene>
<protein>
    <submittedName>
        <fullName evidence="4">Putative enzyme</fullName>
        <ecNumber evidence="4">5.1.-.-</ecNumber>
    </submittedName>
</protein>
<dbReference type="PANTHER" id="PTHR13774:SF17">
    <property type="entry name" value="PHENAZINE BIOSYNTHESIS-LIKE DOMAIN-CONTAINING PROTEIN"/>
    <property type="match status" value="1"/>
</dbReference>
<evidence type="ECO:0000256" key="3">
    <source>
        <dbReference type="PIRSR" id="PIRSR016184-1"/>
    </source>
</evidence>
<dbReference type="NCBIfam" id="TIGR00654">
    <property type="entry name" value="PhzF_family"/>
    <property type="match status" value="1"/>
</dbReference>
<evidence type="ECO:0000256" key="1">
    <source>
        <dbReference type="ARBA" id="ARBA00008270"/>
    </source>
</evidence>
<feature type="active site" evidence="3">
    <location>
        <position position="65"/>
    </location>
</feature>
<name>A0A654DF62_SPHMU</name>
<dbReference type="InterPro" id="IPR003719">
    <property type="entry name" value="Phenazine_PhzF-like"/>
</dbReference>
<reference evidence="4 5" key="1">
    <citation type="submission" date="2019-10" db="EMBL/GenBank/DDBJ databases">
        <authorList>
            <person name="Karimi E."/>
        </authorList>
    </citation>
    <scope>NUCLEOTIDE SEQUENCE [LARGE SCALE GENOMIC DNA]</scope>
    <source>
        <strain evidence="4">Sphingobacterium sp. 8BC</strain>
    </source>
</reference>
<dbReference type="Proteomes" id="UP000432350">
    <property type="component" value="Unassembled WGS sequence"/>
</dbReference>
<dbReference type="EC" id="5.1.-.-" evidence="4"/>
<dbReference type="Gene3D" id="3.10.310.10">
    <property type="entry name" value="Diaminopimelate Epimerase, Chain A, domain 1"/>
    <property type="match status" value="2"/>
</dbReference>
<dbReference type="Pfam" id="PF02567">
    <property type="entry name" value="PhzC-PhzF"/>
    <property type="match status" value="1"/>
</dbReference>
<dbReference type="SUPFAM" id="SSF54506">
    <property type="entry name" value="Diaminopimelate epimerase-like"/>
    <property type="match status" value="1"/>
</dbReference>
<organism evidence="4 5">
    <name type="scientific">Sphingobacterium multivorum</name>
    <dbReference type="NCBI Taxonomy" id="28454"/>
    <lineage>
        <taxon>Bacteria</taxon>
        <taxon>Pseudomonadati</taxon>
        <taxon>Bacteroidota</taxon>
        <taxon>Sphingobacteriia</taxon>
        <taxon>Sphingobacteriales</taxon>
        <taxon>Sphingobacteriaceae</taxon>
        <taxon>Sphingobacterium</taxon>
    </lineage>
</organism>
<keyword evidence="2 4" id="KW-0413">Isomerase</keyword>
<accession>A0A654DF62</accession>
<proteinExistence type="inferred from homology"/>
<dbReference type="PIRSF" id="PIRSF016184">
    <property type="entry name" value="PhzC_PhzF"/>
    <property type="match status" value="1"/>
</dbReference>
<evidence type="ECO:0000313" key="5">
    <source>
        <dbReference type="Proteomes" id="UP000432350"/>
    </source>
</evidence>
<evidence type="ECO:0000256" key="2">
    <source>
        <dbReference type="ARBA" id="ARBA00023235"/>
    </source>
</evidence>
<dbReference type="GO" id="GO:0005737">
    <property type="term" value="C:cytoplasm"/>
    <property type="evidence" value="ECO:0007669"/>
    <property type="project" value="TreeGrafter"/>
</dbReference>
<dbReference type="GO" id="GO:0016853">
    <property type="term" value="F:isomerase activity"/>
    <property type="evidence" value="ECO:0007669"/>
    <property type="project" value="UniProtKB-KW"/>
</dbReference>
<sequence>MKLIFMNRINFTNDSNLSIMKLELYQIDSFTEEIFRGNPACVVPLKEWLPDETLFKITRENAVAETAFFIDNGDTIHLRWFTPEIEMDLCGHATLATVHCLVKHLDYQKSKIVFETQVGELTVDIKDEVYYMNFPSRMPQPSALPDVIKNSLNIQPKETYKSRDYVLLYESEEEVRNIHINRSIFDLINLDPGGVVVTATGNDSDFVSRYFTPQSTILEDPVTGSAYCSLIPFWASRLGKDTLFSRQLSEREGQLYCENKNDRVIVAGKARTYSQGFIWID</sequence>
<dbReference type="PANTHER" id="PTHR13774">
    <property type="entry name" value="PHENAZINE BIOSYNTHESIS PROTEIN"/>
    <property type="match status" value="1"/>
</dbReference>
<dbReference type="EMBL" id="CABWMV010000025">
    <property type="protein sequence ID" value="VXD03916.1"/>
    <property type="molecule type" value="Genomic_DNA"/>
</dbReference>
<evidence type="ECO:0000313" key="4">
    <source>
        <dbReference type="EMBL" id="VXD03916.1"/>
    </source>
</evidence>
<comment type="similarity">
    <text evidence="1">Belongs to the PhzF family.</text>
</comment>